<reference evidence="1" key="2">
    <citation type="journal article" date="2022" name="New Phytol.">
        <title>Evolutionary transition to the ectomycorrhizal habit in the genomes of a hyperdiverse lineage of mushroom-forming fungi.</title>
        <authorList>
            <person name="Looney B."/>
            <person name="Miyauchi S."/>
            <person name="Morin E."/>
            <person name="Drula E."/>
            <person name="Courty P.E."/>
            <person name="Kohler A."/>
            <person name="Kuo A."/>
            <person name="LaButti K."/>
            <person name="Pangilinan J."/>
            <person name="Lipzen A."/>
            <person name="Riley R."/>
            <person name="Andreopoulos W."/>
            <person name="He G."/>
            <person name="Johnson J."/>
            <person name="Nolan M."/>
            <person name="Tritt A."/>
            <person name="Barry K.W."/>
            <person name="Grigoriev I.V."/>
            <person name="Nagy L.G."/>
            <person name="Hibbett D."/>
            <person name="Henrissat B."/>
            <person name="Matheny P.B."/>
            <person name="Labbe J."/>
            <person name="Martin F.M."/>
        </authorList>
    </citation>
    <scope>NUCLEOTIDE SEQUENCE</scope>
    <source>
        <strain evidence="1">FP105234-sp</strain>
    </source>
</reference>
<proteinExistence type="predicted"/>
<comment type="caution">
    <text evidence="1">The sequence shown here is derived from an EMBL/GenBank/DDBJ whole genome shotgun (WGS) entry which is preliminary data.</text>
</comment>
<name>A0ACB8RSG9_9AGAM</name>
<evidence type="ECO:0000313" key="2">
    <source>
        <dbReference type="Proteomes" id="UP000814033"/>
    </source>
</evidence>
<gene>
    <name evidence="1" type="ORF">FA95DRAFT_1285990</name>
</gene>
<accession>A0ACB8RSG9</accession>
<organism evidence="1 2">
    <name type="scientific">Auriscalpium vulgare</name>
    <dbReference type="NCBI Taxonomy" id="40419"/>
    <lineage>
        <taxon>Eukaryota</taxon>
        <taxon>Fungi</taxon>
        <taxon>Dikarya</taxon>
        <taxon>Basidiomycota</taxon>
        <taxon>Agaricomycotina</taxon>
        <taxon>Agaricomycetes</taxon>
        <taxon>Russulales</taxon>
        <taxon>Auriscalpiaceae</taxon>
        <taxon>Auriscalpium</taxon>
    </lineage>
</organism>
<dbReference type="EMBL" id="MU275911">
    <property type="protein sequence ID" value="KAI0047119.1"/>
    <property type="molecule type" value="Genomic_DNA"/>
</dbReference>
<protein>
    <submittedName>
        <fullName evidence="1">Uncharacterized protein</fullName>
    </submittedName>
</protein>
<reference evidence="1" key="1">
    <citation type="submission" date="2021-02" db="EMBL/GenBank/DDBJ databases">
        <authorList>
            <consortium name="DOE Joint Genome Institute"/>
            <person name="Ahrendt S."/>
            <person name="Looney B.P."/>
            <person name="Miyauchi S."/>
            <person name="Morin E."/>
            <person name="Drula E."/>
            <person name="Courty P.E."/>
            <person name="Chicoki N."/>
            <person name="Fauchery L."/>
            <person name="Kohler A."/>
            <person name="Kuo A."/>
            <person name="Labutti K."/>
            <person name="Pangilinan J."/>
            <person name="Lipzen A."/>
            <person name="Riley R."/>
            <person name="Andreopoulos W."/>
            <person name="He G."/>
            <person name="Johnson J."/>
            <person name="Barry K.W."/>
            <person name="Grigoriev I.V."/>
            <person name="Nagy L."/>
            <person name="Hibbett D."/>
            <person name="Henrissat B."/>
            <person name="Matheny P.B."/>
            <person name="Labbe J."/>
            <person name="Martin F."/>
        </authorList>
    </citation>
    <scope>NUCLEOTIDE SEQUENCE</scope>
    <source>
        <strain evidence="1">FP105234-sp</strain>
    </source>
</reference>
<evidence type="ECO:0000313" key="1">
    <source>
        <dbReference type="EMBL" id="KAI0047119.1"/>
    </source>
</evidence>
<dbReference type="Proteomes" id="UP000814033">
    <property type="component" value="Unassembled WGS sequence"/>
</dbReference>
<sequence>MHCNWSCGAGTYAIGGSQREGQLIRSVQRHYRLGFDTAWDSETPMGISFFLRLHGPGAVYSSSAAVRQGTAADRSLAVPAALAYALRTCTCLRAYSAFPHTDLRIPQAGPPPLFRHSYIRIIASRQLILPISAGFDTRLNVTTPLPTSDF</sequence>
<keyword evidence="2" id="KW-1185">Reference proteome</keyword>